<reference evidence="2" key="1">
    <citation type="submission" date="2020-11" db="EMBL/GenBank/DDBJ databases">
        <title>Genome of Flavobacterium soyangense.</title>
        <authorList>
            <person name="Liu Q."/>
            <person name="Xin Y.-H."/>
        </authorList>
    </citation>
    <scope>NUCLEOTIDE SEQUENCE</scope>
    <source>
        <strain evidence="2">CGMCC 1.13493</strain>
    </source>
</reference>
<dbReference type="Proteomes" id="UP000646211">
    <property type="component" value="Unassembled WGS sequence"/>
</dbReference>
<dbReference type="Pfam" id="PF03372">
    <property type="entry name" value="Exo_endo_phos"/>
    <property type="match status" value="1"/>
</dbReference>
<protein>
    <submittedName>
        <fullName evidence="2">Endonuclease/exonuclease/phosphatase family protein</fullName>
    </submittedName>
</protein>
<feature type="domain" description="Endonuclease/exonuclease/phosphatase" evidence="1">
    <location>
        <begin position="16"/>
        <end position="217"/>
    </location>
</feature>
<dbReference type="SUPFAM" id="SSF56219">
    <property type="entry name" value="DNase I-like"/>
    <property type="match status" value="1"/>
</dbReference>
<evidence type="ECO:0000313" key="3">
    <source>
        <dbReference type="Proteomes" id="UP000646211"/>
    </source>
</evidence>
<keyword evidence="2" id="KW-0255">Endonuclease</keyword>
<comment type="caution">
    <text evidence="2">The sequence shown here is derived from an EMBL/GenBank/DDBJ whole genome shotgun (WGS) entry which is preliminary data.</text>
</comment>
<proteinExistence type="predicted"/>
<keyword evidence="2" id="KW-0378">Hydrolase</keyword>
<dbReference type="EMBL" id="JADHEC010000034">
    <property type="protein sequence ID" value="MBF2709556.1"/>
    <property type="molecule type" value="Genomic_DNA"/>
</dbReference>
<dbReference type="InterPro" id="IPR005135">
    <property type="entry name" value="Endo/exonuclease/phosphatase"/>
</dbReference>
<evidence type="ECO:0000259" key="1">
    <source>
        <dbReference type="Pfam" id="PF03372"/>
    </source>
</evidence>
<keyword evidence="2" id="KW-0540">Nuclease</keyword>
<gene>
    <name evidence="2" type="ORF">IR213_13290</name>
</gene>
<sequence length="226" mass="26070">MKIINFNIERLLILSKLKSIIELIKSYDADIIVLTETNSTLIDLGENYFAQHSKPLSKNQDNVNFYREGENRVSIYSKFPIKKRIQTTDEFTSLAVELETTLGKLVVYGTIVGIFGYSRDKDRFVKDFNEQESDFNKIFANENVCLVGDLNISLSGWIYPSKEYRENLNNIINQFDLDSSTASIKDNIDHILISKKFIKNREIQIEPFNVDKKLSDHIGICLTLIK</sequence>
<accession>A0A930UDX8</accession>
<dbReference type="InterPro" id="IPR036691">
    <property type="entry name" value="Endo/exonu/phosph_ase_sf"/>
</dbReference>
<dbReference type="Gene3D" id="3.60.10.10">
    <property type="entry name" value="Endonuclease/exonuclease/phosphatase"/>
    <property type="match status" value="1"/>
</dbReference>
<keyword evidence="3" id="KW-1185">Reference proteome</keyword>
<dbReference type="GO" id="GO:0004519">
    <property type="term" value="F:endonuclease activity"/>
    <property type="evidence" value="ECO:0007669"/>
    <property type="project" value="UniProtKB-KW"/>
</dbReference>
<dbReference type="RefSeq" id="WP_194312796.1">
    <property type="nucleotide sequence ID" value="NZ_JADHEC010000034.1"/>
</dbReference>
<dbReference type="AlphaFoldDB" id="A0A930UDX8"/>
<organism evidence="2 3">
    <name type="scientific">Flavobacterium soyangense</name>
    <dbReference type="NCBI Taxonomy" id="2023265"/>
    <lineage>
        <taxon>Bacteria</taxon>
        <taxon>Pseudomonadati</taxon>
        <taxon>Bacteroidota</taxon>
        <taxon>Flavobacteriia</taxon>
        <taxon>Flavobacteriales</taxon>
        <taxon>Flavobacteriaceae</taxon>
        <taxon>Flavobacterium</taxon>
    </lineage>
</organism>
<name>A0A930UDX8_9FLAO</name>
<evidence type="ECO:0000313" key="2">
    <source>
        <dbReference type="EMBL" id="MBF2709556.1"/>
    </source>
</evidence>